<evidence type="ECO:0000256" key="10">
    <source>
        <dbReference type="ARBA" id="ARBA00023136"/>
    </source>
</evidence>
<dbReference type="KEGG" id="umr:103680363"/>
<keyword evidence="8 15" id="KW-1133">Transmembrane helix</keyword>
<evidence type="ECO:0000313" key="18">
    <source>
        <dbReference type="RefSeq" id="XP_008708121.2"/>
    </source>
</evidence>
<comment type="function">
    <text evidence="1">Putative odorant or sperm cell receptor.</text>
</comment>
<keyword evidence="10 15" id="KW-0472">Membrane</keyword>
<dbReference type="Proteomes" id="UP000261680">
    <property type="component" value="Unplaced"/>
</dbReference>
<evidence type="ECO:0000256" key="8">
    <source>
        <dbReference type="ARBA" id="ARBA00022989"/>
    </source>
</evidence>
<evidence type="ECO:0000256" key="5">
    <source>
        <dbReference type="ARBA" id="ARBA00022606"/>
    </source>
</evidence>
<evidence type="ECO:0000256" key="4">
    <source>
        <dbReference type="ARBA" id="ARBA00022475"/>
    </source>
</evidence>
<comment type="similarity">
    <text evidence="3 14">Belongs to the G-protein coupled receptor 1 family.</text>
</comment>
<dbReference type="InterPro" id="IPR047132">
    <property type="entry name" value="Olfact_rcpt_6C-like"/>
</dbReference>
<protein>
    <recommendedName>
        <fullName evidence="15">Olfactory receptor</fullName>
    </recommendedName>
</protein>
<dbReference type="PROSITE" id="PS50262">
    <property type="entry name" value="G_PROTEIN_RECEP_F1_2"/>
    <property type="match status" value="1"/>
</dbReference>
<sequence length="379" mass="42722">MDYRNKTRVTEFILLGFQNEKEVEILLFSAFLLMYMTSLSGNTMIILLVCGDYRLHSPMYFFVANLSFLEVAITSTVVPKMLANTFSHTKAISFVGCLTQSIFYFLLGSTEFFILAVMSFDRYVAICNPLRYAIIMNRQTCIMLLLGSYLGASLLMLAPSILTAPLIFCGPNKSIISSVTEPPCYSWPVLILLWLSWLTLSPLLCCSWAPLLLTGVSYTYIVITILGMPSVQGRQKAFSTCFSHITVVTLYYGSSIFLYVHPKKGCAASINRFATVLNTFVTPMLNPFIYSLRNEKVKEFLRGASRKYIGSSAEFVMSAELTIFPEGHKYWDVFDFTAMWDELPFSKYVFKFVCIKLGKAPLLGNVDLLAAREFECAPV</sequence>
<organism evidence="17 18">
    <name type="scientific">Ursus maritimus</name>
    <name type="common">Polar bear</name>
    <name type="synonym">Thalarctos maritimus</name>
    <dbReference type="NCBI Taxonomy" id="29073"/>
    <lineage>
        <taxon>Eukaryota</taxon>
        <taxon>Metazoa</taxon>
        <taxon>Chordata</taxon>
        <taxon>Craniata</taxon>
        <taxon>Vertebrata</taxon>
        <taxon>Euteleostomi</taxon>
        <taxon>Mammalia</taxon>
        <taxon>Eutheria</taxon>
        <taxon>Laurasiatheria</taxon>
        <taxon>Carnivora</taxon>
        <taxon>Caniformia</taxon>
        <taxon>Ursidae</taxon>
        <taxon>Ursus</taxon>
    </lineage>
</organism>
<dbReference type="PROSITE" id="PS00237">
    <property type="entry name" value="G_PROTEIN_RECEP_F1_1"/>
    <property type="match status" value="1"/>
</dbReference>
<dbReference type="GO" id="GO:0005886">
    <property type="term" value="C:plasma membrane"/>
    <property type="evidence" value="ECO:0007669"/>
    <property type="project" value="UniProtKB-SubCell"/>
</dbReference>
<dbReference type="AlphaFoldDB" id="A0A384DM96"/>
<evidence type="ECO:0000256" key="2">
    <source>
        <dbReference type="ARBA" id="ARBA00004651"/>
    </source>
</evidence>
<keyword evidence="5 15" id="KW-0716">Sensory transduction</keyword>
<evidence type="ECO:0000256" key="14">
    <source>
        <dbReference type="RuleBase" id="RU000688"/>
    </source>
</evidence>
<keyword evidence="13 14" id="KW-0807">Transducer</keyword>
<evidence type="ECO:0000256" key="9">
    <source>
        <dbReference type="ARBA" id="ARBA00023040"/>
    </source>
</evidence>
<comment type="subcellular location">
    <subcellularLocation>
        <location evidence="2 15">Cell membrane</location>
        <topology evidence="2 15">Multi-pass membrane protein</topology>
    </subcellularLocation>
</comment>
<accession>A0A384DM96</accession>
<keyword evidence="9 14" id="KW-0297">G-protein coupled receptor</keyword>
<dbReference type="PANTHER" id="PTHR26454:SF1">
    <property type="entry name" value="OLFACTORY RECEPTOR"/>
    <property type="match status" value="1"/>
</dbReference>
<dbReference type="PRINTS" id="PR00237">
    <property type="entry name" value="GPCRRHODOPSN"/>
</dbReference>
<keyword evidence="17" id="KW-1185">Reference proteome</keyword>
<evidence type="ECO:0000256" key="15">
    <source>
        <dbReference type="RuleBase" id="RU363047"/>
    </source>
</evidence>
<dbReference type="SUPFAM" id="SSF81321">
    <property type="entry name" value="Family A G protein-coupled receptor-like"/>
    <property type="match status" value="1"/>
</dbReference>
<keyword evidence="7 15" id="KW-0552">Olfaction</keyword>
<evidence type="ECO:0000313" key="17">
    <source>
        <dbReference type="Proteomes" id="UP000261680"/>
    </source>
</evidence>
<dbReference type="GO" id="GO:0004930">
    <property type="term" value="F:G protein-coupled receptor activity"/>
    <property type="evidence" value="ECO:0007669"/>
    <property type="project" value="UniProtKB-KW"/>
</dbReference>
<feature type="transmembrane region" description="Helical" evidence="15">
    <location>
        <begin position="141"/>
        <end position="165"/>
    </location>
</feature>
<dbReference type="PRINTS" id="PR00245">
    <property type="entry name" value="OLFACTORYR"/>
</dbReference>
<dbReference type="GO" id="GO:0004984">
    <property type="term" value="F:olfactory receptor activity"/>
    <property type="evidence" value="ECO:0007669"/>
    <property type="project" value="InterPro"/>
</dbReference>
<evidence type="ECO:0000259" key="16">
    <source>
        <dbReference type="PROSITE" id="PS50262"/>
    </source>
</evidence>
<dbReference type="FunFam" id="1.20.1070.10:FF:000010">
    <property type="entry name" value="Olfactory receptor"/>
    <property type="match status" value="1"/>
</dbReference>
<evidence type="ECO:0000256" key="6">
    <source>
        <dbReference type="ARBA" id="ARBA00022692"/>
    </source>
</evidence>
<proteinExistence type="inferred from homology"/>
<reference evidence="18" key="1">
    <citation type="submission" date="2025-08" db="UniProtKB">
        <authorList>
            <consortium name="RefSeq"/>
        </authorList>
    </citation>
    <scope>IDENTIFICATION</scope>
    <source>
        <tissue evidence="18">Whole blood</tissue>
    </source>
</reference>
<feature type="transmembrane region" description="Helical" evidence="15">
    <location>
        <begin position="211"/>
        <end position="231"/>
    </location>
</feature>
<feature type="transmembrane region" description="Helical" evidence="15">
    <location>
        <begin position="237"/>
        <end position="260"/>
    </location>
</feature>
<feature type="domain" description="G-protein coupled receptors family 1 profile" evidence="16">
    <location>
        <begin position="41"/>
        <end position="290"/>
    </location>
</feature>
<dbReference type="FunFam" id="1.10.1220.70:FF:000001">
    <property type="entry name" value="Olfactory receptor"/>
    <property type="match status" value="1"/>
</dbReference>
<dbReference type="OrthoDB" id="9615015at2759"/>
<dbReference type="Gene3D" id="1.20.1070.10">
    <property type="entry name" value="Rhodopsin 7-helix transmembrane proteins"/>
    <property type="match status" value="1"/>
</dbReference>
<keyword evidence="4 15" id="KW-1003">Cell membrane</keyword>
<evidence type="ECO:0000256" key="13">
    <source>
        <dbReference type="ARBA" id="ARBA00023224"/>
    </source>
</evidence>
<dbReference type="GeneID" id="103680363"/>
<evidence type="ECO:0000256" key="1">
    <source>
        <dbReference type="ARBA" id="ARBA00003929"/>
    </source>
</evidence>
<keyword evidence="6 14" id="KW-0812">Transmembrane</keyword>
<keyword evidence="12" id="KW-0325">Glycoprotein</keyword>
<feature type="transmembrane region" description="Helical" evidence="15">
    <location>
        <begin position="60"/>
        <end position="82"/>
    </location>
</feature>
<dbReference type="Pfam" id="PF13853">
    <property type="entry name" value="7tm_4"/>
    <property type="match status" value="1"/>
</dbReference>
<dbReference type="InterPro" id="IPR000276">
    <property type="entry name" value="GPCR_Rhodpsn"/>
</dbReference>
<evidence type="ECO:0000256" key="12">
    <source>
        <dbReference type="ARBA" id="ARBA00023180"/>
    </source>
</evidence>
<gene>
    <name evidence="18" type="primary">LOC103680363</name>
</gene>
<dbReference type="InterPro" id="IPR017452">
    <property type="entry name" value="GPCR_Rhodpsn_7TM"/>
</dbReference>
<feature type="transmembrane region" description="Helical" evidence="15">
    <location>
        <begin position="25"/>
        <end position="48"/>
    </location>
</feature>
<evidence type="ECO:0000256" key="11">
    <source>
        <dbReference type="ARBA" id="ARBA00023170"/>
    </source>
</evidence>
<dbReference type="PANTHER" id="PTHR26454">
    <property type="entry name" value="OLFACTORY RECEPTOR"/>
    <property type="match status" value="1"/>
</dbReference>
<keyword evidence="11 14" id="KW-0675">Receptor</keyword>
<evidence type="ECO:0000256" key="3">
    <source>
        <dbReference type="ARBA" id="ARBA00010663"/>
    </source>
</evidence>
<feature type="transmembrane region" description="Helical" evidence="15">
    <location>
        <begin position="102"/>
        <end position="120"/>
    </location>
</feature>
<dbReference type="InterPro" id="IPR000725">
    <property type="entry name" value="Olfact_rcpt"/>
</dbReference>
<name>A0A384DM96_URSMA</name>
<evidence type="ECO:0000256" key="7">
    <source>
        <dbReference type="ARBA" id="ARBA00022725"/>
    </source>
</evidence>
<dbReference type="RefSeq" id="XP_008708121.2">
    <property type="nucleotide sequence ID" value="XM_008709899.2"/>
</dbReference>